<keyword evidence="1" id="KW-1133">Transmembrane helix</keyword>
<reference evidence="2" key="1">
    <citation type="submission" date="2019-10" db="EMBL/GenBank/DDBJ databases">
        <title>Conservation and host-specific expression of non-tandemly repeated heterogenous ribosome RNA gene in arbuscular mycorrhizal fungi.</title>
        <authorList>
            <person name="Maeda T."/>
            <person name="Kobayashi Y."/>
            <person name="Nakagawa T."/>
            <person name="Ezawa T."/>
            <person name="Yamaguchi K."/>
            <person name="Bino T."/>
            <person name="Nishimoto Y."/>
            <person name="Shigenobu S."/>
            <person name="Kawaguchi M."/>
        </authorList>
    </citation>
    <scope>NUCLEOTIDE SEQUENCE</scope>
    <source>
        <strain evidence="2">HR1</strain>
    </source>
</reference>
<accession>A0A8H3QSZ5</accession>
<keyword evidence="1" id="KW-0472">Membrane</keyword>
<name>A0A8H3QSZ5_9GLOM</name>
<evidence type="ECO:0000313" key="2">
    <source>
        <dbReference type="EMBL" id="GES91670.1"/>
    </source>
</evidence>
<sequence length="132" mass="15650">MFKSTYYPNSSALPTRFKLGLHYAIIASASWKQKEKLAETLSYRVRLMRKILFITINIFHFGFLIRRFRKILQKLEKKKLSSINFTHYYDGFKITIKQESSNKRTSKIGRIYKKLAHGESRSHNIGIRFLIS</sequence>
<dbReference type="Proteomes" id="UP000615446">
    <property type="component" value="Unassembled WGS sequence"/>
</dbReference>
<evidence type="ECO:0000256" key="1">
    <source>
        <dbReference type="SAM" id="Phobius"/>
    </source>
</evidence>
<feature type="transmembrane region" description="Helical" evidence="1">
    <location>
        <begin position="51"/>
        <end position="68"/>
    </location>
</feature>
<gene>
    <name evidence="2" type="ORF">RCL2_001847500</name>
</gene>
<evidence type="ECO:0000313" key="3">
    <source>
        <dbReference type="Proteomes" id="UP000615446"/>
    </source>
</evidence>
<keyword evidence="1" id="KW-0812">Transmembrane</keyword>
<comment type="caution">
    <text evidence="2">The sequence shown here is derived from an EMBL/GenBank/DDBJ whole genome shotgun (WGS) entry which is preliminary data.</text>
</comment>
<organism evidence="2 3">
    <name type="scientific">Rhizophagus clarus</name>
    <dbReference type="NCBI Taxonomy" id="94130"/>
    <lineage>
        <taxon>Eukaryota</taxon>
        <taxon>Fungi</taxon>
        <taxon>Fungi incertae sedis</taxon>
        <taxon>Mucoromycota</taxon>
        <taxon>Glomeromycotina</taxon>
        <taxon>Glomeromycetes</taxon>
        <taxon>Glomerales</taxon>
        <taxon>Glomeraceae</taxon>
        <taxon>Rhizophagus</taxon>
    </lineage>
</organism>
<proteinExistence type="predicted"/>
<dbReference type="EMBL" id="BLAL01000206">
    <property type="protein sequence ID" value="GES91670.1"/>
    <property type="molecule type" value="Genomic_DNA"/>
</dbReference>
<dbReference type="AlphaFoldDB" id="A0A8H3QSZ5"/>
<protein>
    <submittedName>
        <fullName evidence="2">Uncharacterized protein</fullName>
    </submittedName>
</protein>